<dbReference type="Gene3D" id="3.30.360.10">
    <property type="entry name" value="Dihydrodipicolinate Reductase, domain 2"/>
    <property type="match status" value="1"/>
</dbReference>
<dbReference type="InterPro" id="IPR036291">
    <property type="entry name" value="NAD(P)-bd_dom_sf"/>
</dbReference>
<dbReference type="RefSeq" id="WP_378257429.1">
    <property type="nucleotide sequence ID" value="NZ_JBHSJV010000001.1"/>
</dbReference>
<evidence type="ECO:0000313" key="4">
    <source>
        <dbReference type="Proteomes" id="UP001597459"/>
    </source>
</evidence>
<dbReference type="InterPro" id="IPR051450">
    <property type="entry name" value="Gfo/Idh/MocA_Oxidoreductases"/>
</dbReference>
<dbReference type="PANTHER" id="PTHR43377">
    <property type="entry name" value="BILIVERDIN REDUCTASE A"/>
    <property type="match status" value="1"/>
</dbReference>
<evidence type="ECO:0000259" key="2">
    <source>
        <dbReference type="Pfam" id="PF21390"/>
    </source>
</evidence>
<feature type="domain" description="Gfo/Idh/MocA-like oxidoreductase N-terminal" evidence="1">
    <location>
        <begin position="7"/>
        <end position="121"/>
    </location>
</feature>
<dbReference type="NCBIfam" id="TIGR01761">
    <property type="entry name" value="thiaz-red"/>
    <property type="match status" value="1"/>
</dbReference>
<dbReference type="SUPFAM" id="SSF51735">
    <property type="entry name" value="NAD(P)-binding Rossmann-fold domains"/>
    <property type="match status" value="1"/>
</dbReference>
<reference evidence="4" key="1">
    <citation type="journal article" date="2019" name="Int. J. Syst. Evol. Microbiol.">
        <title>The Global Catalogue of Microorganisms (GCM) 10K type strain sequencing project: providing services to taxonomists for standard genome sequencing and annotation.</title>
        <authorList>
            <consortium name="The Broad Institute Genomics Platform"/>
            <consortium name="The Broad Institute Genome Sequencing Center for Infectious Disease"/>
            <person name="Wu L."/>
            <person name="Ma J."/>
        </authorList>
    </citation>
    <scope>NUCLEOTIDE SEQUENCE [LARGE SCALE GENOMIC DNA]</scope>
    <source>
        <strain evidence="4">KCTC 42423</strain>
    </source>
</reference>
<dbReference type="PANTHER" id="PTHR43377:SF1">
    <property type="entry name" value="BILIVERDIN REDUCTASE A"/>
    <property type="match status" value="1"/>
</dbReference>
<dbReference type="InterPro" id="IPR010091">
    <property type="entry name" value="Thiazolinyl_imide_reductase"/>
</dbReference>
<gene>
    <name evidence="3" type="ORF">ACFSTE_06950</name>
</gene>
<dbReference type="Gene3D" id="3.40.50.720">
    <property type="entry name" value="NAD(P)-binding Rossmann-like Domain"/>
    <property type="match status" value="1"/>
</dbReference>
<organism evidence="3 4">
    <name type="scientific">Aquimarina hainanensis</name>
    <dbReference type="NCBI Taxonomy" id="1578017"/>
    <lineage>
        <taxon>Bacteria</taxon>
        <taxon>Pseudomonadati</taxon>
        <taxon>Bacteroidota</taxon>
        <taxon>Flavobacteriia</taxon>
        <taxon>Flavobacteriales</taxon>
        <taxon>Flavobacteriaceae</taxon>
        <taxon>Aquimarina</taxon>
    </lineage>
</organism>
<dbReference type="Pfam" id="PF01408">
    <property type="entry name" value="GFO_IDH_MocA"/>
    <property type="match status" value="1"/>
</dbReference>
<keyword evidence="4" id="KW-1185">Reference proteome</keyword>
<accession>A0ABW5N6Z5</accession>
<evidence type="ECO:0000313" key="3">
    <source>
        <dbReference type="EMBL" id="MFD2590566.1"/>
    </source>
</evidence>
<comment type="caution">
    <text evidence="3">The sequence shown here is derived from an EMBL/GenBank/DDBJ whole genome shotgun (WGS) entry which is preliminary data.</text>
</comment>
<dbReference type="Proteomes" id="UP001597459">
    <property type="component" value="Unassembled WGS sequence"/>
</dbReference>
<dbReference type="InterPro" id="IPR048655">
    <property type="entry name" value="Irp3-like_C"/>
</dbReference>
<feature type="domain" description="Thiazolinyl imine reductase-like C-terminal" evidence="2">
    <location>
        <begin position="146"/>
        <end position="244"/>
    </location>
</feature>
<sequence>MKPNKLKAIVCGATFGQFYLASLKILQDHFEVVGLLSRGSDRSKKCAKQYGVPLLTSIKEIPDTVDLACVVLRSGVMGGEGTKLSLTLLEKGIHVLQEHPVHHKDLAACLRAAQKNKVLFRTGDLYIHLPEVRRFITCCRSLSKQQKPIYIEAAYASQVSYPLLHILSEALTTTRPWSLDQVSKTKGPFQVLTGVIGGVPLILRVHNEVNPNDPDNHLHLLHRITIGFEGGSLSLTDTHGPVVWNPRMHVPEDVGTMKELSEAEASFLTANSVEILGKHTPLSYREILTKQWPAAIGVDLLEIKEGIVTGTKFQTKSQNELLISKQWQDITNMLGYPSMVPNSVHQPLSVSTILEAGEEKSQAELLYER</sequence>
<dbReference type="InterPro" id="IPR000683">
    <property type="entry name" value="Gfo/Idh/MocA-like_OxRdtase_N"/>
</dbReference>
<dbReference type="Pfam" id="PF21390">
    <property type="entry name" value="Irp3-like_C"/>
    <property type="match status" value="1"/>
</dbReference>
<name>A0ABW5N6Z5_9FLAO</name>
<evidence type="ECO:0000259" key="1">
    <source>
        <dbReference type="Pfam" id="PF01408"/>
    </source>
</evidence>
<proteinExistence type="predicted"/>
<protein>
    <submittedName>
        <fullName evidence="3">Gfo/Idh/MocA family oxidoreductase</fullName>
    </submittedName>
</protein>
<dbReference type="EMBL" id="JBHULX010000004">
    <property type="protein sequence ID" value="MFD2590566.1"/>
    <property type="molecule type" value="Genomic_DNA"/>
</dbReference>